<sequence length="201" mass="22908">MTTLDGRRVQTRSELMETYDLGRSTLEKWFRERSQNGHPEPAGTIGNQLAWDAEEWARWYKTRDTSPQTPSGLATRDDLMAKHNLTRHTLKKLWAERDTNNHPAPAHQSGKSLYWNESAWTTWYTNYTQSAPAESPDDLVTLAEAARILGLAQSSATVYAKRPPAGWPEPAEEVPLAGGRVRRLYRRSDIETYAAKKQDPR</sequence>
<keyword evidence="2" id="KW-1185">Reference proteome</keyword>
<reference evidence="1" key="1">
    <citation type="submission" date="2021-03" db="EMBL/GenBank/DDBJ databases">
        <authorList>
            <person name="Kanchanasin P."/>
            <person name="Saeng-In P."/>
            <person name="Phongsopitanun W."/>
            <person name="Yuki M."/>
            <person name="Kudo T."/>
            <person name="Ohkuma M."/>
            <person name="Tanasupawat S."/>
        </authorList>
    </citation>
    <scope>NUCLEOTIDE SEQUENCE</scope>
    <source>
        <strain evidence="1">GKU 128</strain>
    </source>
</reference>
<dbReference type="EMBL" id="JAGEOJ010000005">
    <property type="protein sequence ID" value="MBO2448366.1"/>
    <property type="molecule type" value="Genomic_DNA"/>
</dbReference>
<dbReference type="RefSeq" id="WP_208256002.1">
    <property type="nucleotide sequence ID" value="NZ_JAGEOJ010000005.1"/>
</dbReference>
<organism evidence="1 2">
    <name type="scientific">Actinomadura barringtoniae</name>
    <dbReference type="NCBI Taxonomy" id="1427535"/>
    <lineage>
        <taxon>Bacteria</taxon>
        <taxon>Bacillati</taxon>
        <taxon>Actinomycetota</taxon>
        <taxon>Actinomycetes</taxon>
        <taxon>Streptosporangiales</taxon>
        <taxon>Thermomonosporaceae</taxon>
        <taxon>Actinomadura</taxon>
    </lineage>
</organism>
<dbReference type="Proteomes" id="UP000669179">
    <property type="component" value="Unassembled WGS sequence"/>
</dbReference>
<comment type="caution">
    <text evidence="1">The sequence shown here is derived from an EMBL/GenBank/DDBJ whole genome shotgun (WGS) entry which is preliminary data.</text>
</comment>
<gene>
    <name evidence="1" type="ORF">J4573_14775</name>
</gene>
<evidence type="ECO:0000313" key="2">
    <source>
        <dbReference type="Proteomes" id="UP000669179"/>
    </source>
</evidence>
<protein>
    <submittedName>
        <fullName evidence="1">Uncharacterized protein</fullName>
    </submittedName>
</protein>
<proteinExistence type="predicted"/>
<accession>A0A939PH08</accession>
<dbReference type="AlphaFoldDB" id="A0A939PH08"/>
<evidence type="ECO:0000313" key="1">
    <source>
        <dbReference type="EMBL" id="MBO2448366.1"/>
    </source>
</evidence>
<name>A0A939PH08_9ACTN</name>